<protein>
    <submittedName>
        <fullName evidence="3">Ankyrin repeat domain-containing 28</fullName>
    </submittedName>
</protein>
<evidence type="ECO:0000256" key="2">
    <source>
        <dbReference type="SAM" id="SignalP"/>
    </source>
</evidence>
<proteinExistence type="predicted"/>
<name>A0A8H4L4D6_9HYPO</name>
<feature type="signal peptide" evidence="2">
    <location>
        <begin position="1"/>
        <end position="20"/>
    </location>
</feature>
<comment type="caution">
    <text evidence="3">The sequence shown here is derived from an EMBL/GenBank/DDBJ whole genome shotgun (WGS) entry which is preliminary data.</text>
</comment>
<sequence>MNLFLWLCVVALSLAICVSADAWDDFSNNLATDLAPIISLFGEQVTKQYLSESITWLDYFIFAMAPIGVLTALVSAIRVCGSSSLRAFIGRAKEGEGYVEAELLSPTSHDVCELYNNGGIARIFGRPRILEIVYDPNAPDSEFTSPSGTAGISTFEQYCCTKNGRKEWRNQSRSIRDADTLPPNLSHNVGIIRPDDWWFVLVAILGFILQGGVLAFATCATYYFRWEKNEKQPEAYACPMAITGTVLVCGATSARLYAGYNLDKLWEIKPMTPSATLIKGL</sequence>
<keyword evidence="1" id="KW-1133">Transmembrane helix</keyword>
<dbReference type="EMBL" id="JAADYS010001798">
    <property type="protein sequence ID" value="KAF4461014.1"/>
    <property type="molecule type" value="Genomic_DNA"/>
</dbReference>
<keyword evidence="2" id="KW-0732">Signal</keyword>
<evidence type="ECO:0000313" key="3">
    <source>
        <dbReference type="EMBL" id="KAF4461014.1"/>
    </source>
</evidence>
<dbReference type="AlphaFoldDB" id="A0A8H4L4D6"/>
<keyword evidence="1" id="KW-0812">Transmembrane</keyword>
<organism evidence="3 4">
    <name type="scientific">Fusarium albosuccineum</name>
    <dbReference type="NCBI Taxonomy" id="1237068"/>
    <lineage>
        <taxon>Eukaryota</taxon>
        <taxon>Fungi</taxon>
        <taxon>Dikarya</taxon>
        <taxon>Ascomycota</taxon>
        <taxon>Pezizomycotina</taxon>
        <taxon>Sordariomycetes</taxon>
        <taxon>Hypocreomycetidae</taxon>
        <taxon>Hypocreales</taxon>
        <taxon>Nectriaceae</taxon>
        <taxon>Fusarium</taxon>
        <taxon>Fusarium decemcellulare species complex</taxon>
    </lineage>
</organism>
<keyword evidence="4" id="KW-1185">Reference proteome</keyword>
<dbReference type="Proteomes" id="UP000554235">
    <property type="component" value="Unassembled WGS sequence"/>
</dbReference>
<accession>A0A8H4L4D6</accession>
<dbReference type="OrthoDB" id="7464126at2759"/>
<reference evidence="3 4" key="1">
    <citation type="submission" date="2020-01" db="EMBL/GenBank/DDBJ databases">
        <title>Identification and distribution of gene clusters putatively required for synthesis of sphingolipid metabolism inhibitors in phylogenetically diverse species of the filamentous fungus Fusarium.</title>
        <authorList>
            <person name="Kim H.-S."/>
            <person name="Busman M."/>
            <person name="Brown D.W."/>
            <person name="Divon H."/>
            <person name="Uhlig S."/>
            <person name="Proctor R.H."/>
        </authorList>
    </citation>
    <scope>NUCLEOTIDE SEQUENCE [LARGE SCALE GENOMIC DNA]</scope>
    <source>
        <strain evidence="3 4">NRRL 20459</strain>
    </source>
</reference>
<feature type="chain" id="PRO_5034905061" evidence="2">
    <location>
        <begin position="21"/>
        <end position="281"/>
    </location>
</feature>
<feature type="transmembrane region" description="Helical" evidence="1">
    <location>
        <begin position="236"/>
        <end position="258"/>
    </location>
</feature>
<keyword evidence="1" id="KW-0472">Membrane</keyword>
<evidence type="ECO:0000256" key="1">
    <source>
        <dbReference type="SAM" id="Phobius"/>
    </source>
</evidence>
<gene>
    <name evidence="3" type="ORF">FALBO_12195</name>
</gene>
<evidence type="ECO:0000313" key="4">
    <source>
        <dbReference type="Proteomes" id="UP000554235"/>
    </source>
</evidence>
<feature type="transmembrane region" description="Helical" evidence="1">
    <location>
        <begin position="197"/>
        <end position="224"/>
    </location>
</feature>
<feature type="transmembrane region" description="Helical" evidence="1">
    <location>
        <begin position="59"/>
        <end position="81"/>
    </location>
</feature>